<reference evidence="1 2" key="1">
    <citation type="submission" date="2014-05" db="EMBL/GenBank/DDBJ databases">
        <title>Draft genome sequence of a rare smut relative, Tilletiaria anomala UBC 951.</title>
        <authorList>
            <consortium name="DOE Joint Genome Institute"/>
            <person name="Toome M."/>
            <person name="Kuo A."/>
            <person name="Henrissat B."/>
            <person name="Lipzen A."/>
            <person name="Tritt A."/>
            <person name="Yoshinaga Y."/>
            <person name="Zane M."/>
            <person name="Barry K."/>
            <person name="Grigoriev I.V."/>
            <person name="Spatafora J.W."/>
            <person name="Aimea M.C."/>
        </authorList>
    </citation>
    <scope>NUCLEOTIDE SEQUENCE [LARGE SCALE GENOMIC DNA]</scope>
    <source>
        <strain evidence="1 2">UBC 951</strain>
    </source>
</reference>
<sequence>MSGQAAPAPTYAHLKEIVDNLRAELMAQRDPNAFEHKELVIPSSVDKDREIAVHIYEPENVKEGEKGPVVITLECCVVLAHRSAPWHSRSG</sequence>
<organism evidence="1 2">
    <name type="scientific">Tilletiaria anomala (strain ATCC 24038 / CBS 436.72 / UBC 951)</name>
    <dbReference type="NCBI Taxonomy" id="1037660"/>
    <lineage>
        <taxon>Eukaryota</taxon>
        <taxon>Fungi</taxon>
        <taxon>Dikarya</taxon>
        <taxon>Basidiomycota</taxon>
        <taxon>Ustilaginomycotina</taxon>
        <taxon>Exobasidiomycetes</taxon>
        <taxon>Georgefischeriales</taxon>
        <taxon>Tilletiariaceae</taxon>
        <taxon>Tilletiaria</taxon>
    </lineage>
</organism>
<name>A0A066UYY2_TILAU</name>
<evidence type="ECO:0000313" key="1">
    <source>
        <dbReference type="EMBL" id="KDN34677.1"/>
    </source>
</evidence>
<proteinExistence type="predicted"/>
<keyword evidence="2" id="KW-1185">Reference proteome</keyword>
<dbReference type="HOGENOM" id="CLU_2428611_0_0_1"/>
<dbReference type="AlphaFoldDB" id="A0A066UYY2"/>
<gene>
    <name evidence="1" type="ORF">K437DRAFT_271414</name>
</gene>
<dbReference type="InParanoid" id="A0A066UYY2"/>
<dbReference type="Proteomes" id="UP000027361">
    <property type="component" value="Unassembled WGS sequence"/>
</dbReference>
<comment type="caution">
    <text evidence="1">The sequence shown here is derived from an EMBL/GenBank/DDBJ whole genome shotgun (WGS) entry which is preliminary data.</text>
</comment>
<dbReference type="RefSeq" id="XP_013239694.1">
    <property type="nucleotide sequence ID" value="XM_013384240.1"/>
</dbReference>
<evidence type="ECO:0000313" key="2">
    <source>
        <dbReference type="Proteomes" id="UP000027361"/>
    </source>
</evidence>
<dbReference type="GeneID" id="25266269"/>
<accession>A0A066UYY2</accession>
<dbReference type="EMBL" id="JMSN01000279">
    <property type="protein sequence ID" value="KDN34677.1"/>
    <property type="molecule type" value="Genomic_DNA"/>
</dbReference>
<protein>
    <submittedName>
        <fullName evidence="1">Uncharacterized protein</fullName>
    </submittedName>
</protein>